<keyword evidence="3" id="KW-1185">Reference proteome</keyword>
<reference evidence="2 3" key="1">
    <citation type="journal article" date="2016" name="Sci. Rep.">
        <title>Peltaster fructicola genome reveals evolution from an invasive phytopathogen to an ectophytic parasite.</title>
        <authorList>
            <person name="Xu C."/>
            <person name="Chen H."/>
            <person name="Gleason M.L."/>
            <person name="Xu J.R."/>
            <person name="Liu H."/>
            <person name="Zhang R."/>
            <person name="Sun G."/>
        </authorList>
    </citation>
    <scope>NUCLEOTIDE SEQUENCE [LARGE SCALE GENOMIC DNA]</scope>
    <source>
        <strain evidence="2 3">LNHT1506</strain>
    </source>
</reference>
<name>A0A6H0Y3U6_9PEZI</name>
<accession>A0A6H0Y3U6</accession>
<feature type="compositionally biased region" description="Low complexity" evidence="1">
    <location>
        <begin position="14"/>
        <end position="26"/>
    </location>
</feature>
<evidence type="ECO:0000313" key="2">
    <source>
        <dbReference type="EMBL" id="QIX01591.1"/>
    </source>
</evidence>
<sequence>MERARQEPSKSSKKAPSSKLAGKASKNSGDAAAQHEQSERSTKVATTRMPRTVGFGESWSSHTADTKN</sequence>
<feature type="compositionally biased region" description="Basic and acidic residues" evidence="1">
    <location>
        <begin position="1"/>
        <end position="10"/>
    </location>
</feature>
<feature type="region of interest" description="Disordered" evidence="1">
    <location>
        <begin position="1"/>
        <end position="68"/>
    </location>
</feature>
<organism evidence="2 3">
    <name type="scientific">Peltaster fructicola</name>
    <dbReference type="NCBI Taxonomy" id="286661"/>
    <lineage>
        <taxon>Eukaryota</taxon>
        <taxon>Fungi</taxon>
        <taxon>Dikarya</taxon>
        <taxon>Ascomycota</taxon>
        <taxon>Pezizomycotina</taxon>
        <taxon>Dothideomycetes</taxon>
        <taxon>Dothideomycetes incertae sedis</taxon>
        <taxon>Peltaster</taxon>
    </lineage>
</organism>
<dbReference type="EMBL" id="CP051143">
    <property type="protein sequence ID" value="QIX01591.1"/>
    <property type="molecule type" value="Genomic_DNA"/>
</dbReference>
<dbReference type="AlphaFoldDB" id="A0A6H0Y3U6"/>
<proteinExistence type="predicted"/>
<gene>
    <name evidence="2" type="ORF">AMS68_007108</name>
</gene>
<dbReference type="Proteomes" id="UP000503462">
    <property type="component" value="Chromosome 5"/>
</dbReference>
<evidence type="ECO:0000313" key="3">
    <source>
        <dbReference type="Proteomes" id="UP000503462"/>
    </source>
</evidence>
<feature type="compositionally biased region" description="Polar residues" evidence="1">
    <location>
        <begin position="58"/>
        <end position="68"/>
    </location>
</feature>
<protein>
    <submittedName>
        <fullName evidence="2">Uncharacterized protein</fullName>
    </submittedName>
</protein>
<evidence type="ECO:0000256" key="1">
    <source>
        <dbReference type="SAM" id="MobiDB-lite"/>
    </source>
</evidence>